<name>A0AAN7JGC2_9MYRT</name>
<evidence type="ECO:0000313" key="3">
    <source>
        <dbReference type="Proteomes" id="UP001345219"/>
    </source>
</evidence>
<dbReference type="AlphaFoldDB" id="A0AAN7JGC2"/>
<feature type="compositionally biased region" description="Basic residues" evidence="1">
    <location>
        <begin position="72"/>
        <end position="84"/>
    </location>
</feature>
<proteinExistence type="predicted"/>
<evidence type="ECO:0000256" key="1">
    <source>
        <dbReference type="SAM" id="MobiDB-lite"/>
    </source>
</evidence>
<organism evidence="2 3">
    <name type="scientific">Trapa incisa</name>
    <dbReference type="NCBI Taxonomy" id="236973"/>
    <lineage>
        <taxon>Eukaryota</taxon>
        <taxon>Viridiplantae</taxon>
        <taxon>Streptophyta</taxon>
        <taxon>Embryophyta</taxon>
        <taxon>Tracheophyta</taxon>
        <taxon>Spermatophyta</taxon>
        <taxon>Magnoliopsida</taxon>
        <taxon>eudicotyledons</taxon>
        <taxon>Gunneridae</taxon>
        <taxon>Pentapetalae</taxon>
        <taxon>rosids</taxon>
        <taxon>malvids</taxon>
        <taxon>Myrtales</taxon>
        <taxon>Lythraceae</taxon>
        <taxon>Trapa</taxon>
    </lineage>
</organism>
<dbReference type="Proteomes" id="UP001345219">
    <property type="component" value="Chromosome 1"/>
</dbReference>
<protein>
    <submittedName>
        <fullName evidence="2">Uncharacterized protein</fullName>
    </submittedName>
</protein>
<keyword evidence="3" id="KW-1185">Reference proteome</keyword>
<feature type="region of interest" description="Disordered" evidence="1">
    <location>
        <begin position="55"/>
        <end position="84"/>
    </location>
</feature>
<accession>A0AAN7JGC2</accession>
<reference evidence="2 3" key="1">
    <citation type="journal article" date="2023" name="Hortic Res">
        <title>Pangenome of water caltrop reveals structural variations and asymmetric subgenome divergence after allopolyploidization.</title>
        <authorList>
            <person name="Zhang X."/>
            <person name="Chen Y."/>
            <person name="Wang L."/>
            <person name="Yuan Y."/>
            <person name="Fang M."/>
            <person name="Shi L."/>
            <person name="Lu R."/>
            <person name="Comes H.P."/>
            <person name="Ma Y."/>
            <person name="Chen Y."/>
            <person name="Huang G."/>
            <person name="Zhou Y."/>
            <person name="Zheng Z."/>
            <person name="Qiu Y."/>
        </authorList>
    </citation>
    <scope>NUCLEOTIDE SEQUENCE [LARGE SCALE GENOMIC DNA]</scope>
    <source>
        <tissue evidence="2">Roots</tissue>
    </source>
</reference>
<evidence type="ECO:0000313" key="2">
    <source>
        <dbReference type="EMBL" id="KAK4742072.1"/>
    </source>
</evidence>
<dbReference type="EMBL" id="JAXIOK010000023">
    <property type="protein sequence ID" value="KAK4742072.1"/>
    <property type="molecule type" value="Genomic_DNA"/>
</dbReference>
<sequence length="152" mass="17486">MVIEIPRTTTDLPRCPSRSGGGILCLRDFGSCSVVFSERQTRDVDTSVWCRKQAPEMTSPETPGLSTCRARSMGRRRRRRRRRRRFLSGGESDAYLESCHAAENDSDQAFSLNMLLCFVRPENRLHTPSSKRRKKKEKGITYKGQWGCLVWK</sequence>
<gene>
    <name evidence="2" type="ORF">SAY87_000073</name>
</gene>
<comment type="caution">
    <text evidence="2">The sequence shown here is derived from an EMBL/GenBank/DDBJ whole genome shotgun (WGS) entry which is preliminary data.</text>
</comment>